<dbReference type="InterPro" id="IPR004244">
    <property type="entry name" value="Transposase_22"/>
</dbReference>
<protein>
    <submittedName>
        <fullName evidence="4">SFRICE_018475</fullName>
    </submittedName>
</protein>
<evidence type="ECO:0000256" key="2">
    <source>
        <dbReference type="SAM" id="MobiDB-lite"/>
    </source>
</evidence>
<dbReference type="InterPro" id="IPR057251">
    <property type="entry name" value="FP_C"/>
</dbReference>
<dbReference type="Pfam" id="PF25298">
    <property type="entry name" value="Baculo_FP_2nd"/>
    <property type="match status" value="1"/>
</dbReference>
<gene>
    <name evidence="4" type="ORF">SFRICE_018475</name>
</gene>
<proteinExistence type="predicted"/>
<organism evidence="4">
    <name type="scientific">Spodoptera frugiperda</name>
    <name type="common">Fall armyworm</name>
    <dbReference type="NCBI Taxonomy" id="7108"/>
    <lineage>
        <taxon>Eukaryota</taxon>
        <taxon>Metazoa</taxon>
        <taxon>Ecdysozoa</taxon>
        <taxon>Arthropoda</taxon>
        <taxon>Hexapoda</taxon>
        <taxon>Insecta</taxon>
        <taxon>Pterygota</taxon>
        <taxon>Neoptera</taxon>
        <taxon>Endopterygota</taxon>
        <taxon>Lepidoptera</taxon>
        <taxon>Glossata</taxon>
        <taxon>Ditrysia</taxon>
        <taxon>Noctuoidea</taxon>
        <taxon>Noctuidae</taxon>
        <taxon>Amphipyrinae</taxon>
        <taxon>Spodoptera</taxon>
    </lineage>
</organism>
<keyword evidence="1" id="KW-0175">Coiled coil</keyword>
<sequence length="304" mass="34650">MNTMNSTYDHTSDAADSPCPGEMSIDGSLIEKESPPPYVTLRKGMTGNCDMDWREVLHDFQTNMKSIVENCLKKQDEKFSILLSEFEGIKTSIKFISDKYDHLEEKSKDFARRISKLEEKVSSPQEAEQRIALLETKLEAAEQKSRNCNVEISNLPERRGENLMCILENISSLIKQPLLPRDVIAIHRVPLLNPKSTKPKNIVVKLASQILRDNFIAAARLKKGVTTEDLKLSSNPQKIYINEHLTLQKKNLFRRTKEIAKQNGHRFVWVKHGIILVRADVAEAAFTVRSEEDLCKIKPYKTSG</sequence>
<dbReference type="Gene3D" id="3.30.70.1820">
    <property type="entry name" value="L1 transposable element, RRM domain"/>
    <property type="match status" value="1"/>
</dbReference>
<reference evidence="4" key="1">
    <citation type="submission" date="2016-07" db="EMBL/GenBank/DDBJ databases">
        <authorList>
            <person name="Bretaudeau A."/>
        </authorList>
    </citation>
    <scope>NUCLEOTIDE SEQUENCE</scope>
    <source>
        <strain evidence="4">Rice</strain>
        <tissue evidence="4">Whole body</tissue>
    </source>
</reference>
<dbReference type="PANTHER" id="PTHR11505">
    <property type="entry name" value="L1 TRANSPOSABLE ELEMENT-RELATED"/>
    <property type="match status" value="1"/>
</dbReference>
<feature type="domain" description="FP protein C-terminal" evidence="3">
    <location>
        <begin position="246"/>
        <end position="298"/>
    </location>
</feature>
<evidence type="ECO:0000259" key="3">
    <source>
        <dbReference type="Pfam" id="PF25298"/>
    </source>
</evidence>
<dbReference type="EMBL" id="ODYU01009977">
    <property type="protein sequence ID" value="SOQ54751.1"/>
    <property type="molecule type" value="Genomic_DNA"/>
</dbReference>
<evidence type="ECO:0000313" key="4">
    <source>
        <dbReference type="EMBL" id="SOQ54751.1"/>
    </source>
</evidence>
<name>A0A2H1WNV1_SPOFR</name>
<evidence type="ECO:0000256" key="1">
    <source>
        <dbReference type="SAM" id="Coils"/>
    </source>
</evidence>
<feature type="coiled-coil region" evidence="1">
    <location>
        <begin position="100"/>
        <end position="151"/>
    </location>
</feature>
<feature type="region of interest" description="Disordered" evidence="2">
    <location>
        <begin position="1"/>
        <end position="37"/>
    </location>
</feature>
<dbReference type="AlphaFoldDB" id="A0A2H1WNV1"/>
<accession>A0A2H1WNV1</accession>